<name>A3TYJ0_PSEBH</name>
<dbReference type="STRING" id="252305.OB2597_13808"/>
<keyword evidence="3" id="KW-1185">Reference proteome</keyword>
<comment type="caution">
    <text evidence="2">The sequence shown here is derived from an EMBL/GenBank/DDBJ whole genome shotgun (WGS) entry which is preliminary data.</text>
</comment>
<sequence>MNRGLRLACLVVALALPLPGRTATDPARAASDAAVEIEAAMQLLAEAEAAPDRVAALTETTRAFETGLAAMREGLRRVTAREAELDRELQAREGEIAQLLGTLQVMGGTGTPAVFLHPSGAVGTARSAMIVADVSRALDAKAAGLRARLEEVRVLRQLQQSASATLADGLRGVQEARTDLSQAVADRTDLPRKFTEDPIKTALLIASTETLGAFASGLAGIAEDERALDLPPVRTRRGEIPSPVRGRVLRGPGEADAAGIERPGVVVATRPRALVTSPTAATIRYRGPLLNLGNVMILEPEPGILFVFAGLDVVYGASGDILAAGAPIGLMAGQEGDLGAMLTEAGGEEAGTGRSETLYIEVRQDNVPQDPAEWFRGLKE</sequence>
<feature type="signal peptide" evidence="1">
    <location>
        <begin position="1"/>
        <end position="23"/>
    </location>
</feature>
<accession>A3TYJ0</accession>
<evidence type="ECO:0008006" key="4">
    <source>
        <dbReference type="Google" id="ProtNLM"/>
    </source>
</evidence>
<gene>
    <name evidence="2" type="ORF">OB2597_13808</name>
</gene>
<dbReference type="eggNOG" id="COG4942">
    <property type="taxonomic scope" value="Bacteria"/>
</dbReference>
<dbReference type="Proteomes" id="UP000004318">
    <property type="component" value="Unassembled WGS sequence"/>
</dbReference>
<dbReference type="RefSeq" id="WP_009806977.1">
    <property type="nucleotide sequence ID" value="NZ_CH724131.1"/>
</dbReference>
<dbReference type="Gene3D" id="2.70.70.10">
    <property type="entry name" value="Glucose Permease (Domain IIA)"/>
    <property type="match status" value="1"/>
</dbReference>
<dbReference type="InterPro" id="IPR011055">
    <property type="entry name" value="Dup_hybrid_motif"/>
</dbReference>
<proteinExistence type="predicted"/>
<organism evidence="2 3">
    <name type="scientific">Pseudooceanicola batsensis (strain ATCC BAA-863 / DSM 15984 / KCTC 12145 / HTCC2597)</name>
    <name type="common">Oceanicola batsensis</name>
    <dbReference type="NCBI Taxonomy" id="252305"/>
    <lineage>
        <taxon>Bacteria</taxon>
        <taxon>Pseudomonadati</taxon>
        <taxon>Pseudomonadota</taxon>
        <taxon>Alphaproteobacteria</taxon>
        <taxon>Rhodobacterales</taxon>
        <taxon>Paracoccaceae</taxon>
        <taxon>Pseudooceanicola</taxon>
    </lineage>
</organism>
<dbReference type="OrthoDB" id="9809144at2"/>
<evidence type="ECO:0000313" key="2">
    <source>
        <dbReference type="EMBL" id="EAQ03224.1"/>
    </source>
</evidence>
<dbReference type="SUPFAM" id="SSF51261">
    <property type="entry name" value="Duplicated hybrid motif"/>
    <property type="match status" value="1"/>
</dbReference>
<keyword evidence="1" id="KW-0732">Signal</keyword>
<dbReference type="EMBL" id="AAMO01000005">
    <property type="protein sequence ID" value="EAQ03224.1"/>
    <property type="molecule type" value="Genomic_DNA"/>
</dbReference>
<protein>
    <recommendedName>
        <fullName evidence="4">Peptidase M23 domain-containing protein</fullName>
    </recommendedName>
</protein>
<dbReference type="AlphaFoldDB" id="A3TYJ0"/>
<reference evidence="2 3" key="1">
    <citation type="journal article" date="2010" name="J. Bacteriol.">
        <title>Genome sequences of Oceanicola granulosus HTCC2516(T) and Oceanicola batsensis HTCC2597(TDelta).</title>
        <authorList>
            <person name="Thrash J.C."/>
            <person name="Cho J.C."/>
            <person name="Vergin K.L."/>
            <person name="Giovannoni S.J."/>
        </authorList>
    </citation>
    <scope>NUCLEOTIDE SEQUENCE [LARGE SCALE GENOMIC DNA]</scope>
    <source>
        <strain evidence="3">ATCC BAA-863 / DSM 15984 / KCTC 12145 / HTCC2597</strain>
    </source>
</reference>
<evidence type="ECO:0000313" key="3">
    <source>
        <dbReference type="Proteomes" id="UP000004318"/>
    </source>
</evidence>
<evidence type="ECO:0000256" key="1">
    <source>
        <dbReference type="SAM" id="SignalP"/>
    </source>
</evidence>
<dbReference type="HOGENOM" id="CLU_060284_0_0_5"/>
<feature type="chain" id="PRO_5002660025" description="Peptidase M23 domain-containing protein" evidence="1">
    <location>
        <begin position="24"/>
        <end position="380"/>
    </location>
</feature>